<dbReference type="Proteomes" id="UP000824504">
    <property type="component" value="Chromosome"/>
</dbReference>
<sequence>MDVERVKRAADRLVSFDRARRRDEAGVLLMLIELAEEYRFDDVEMIEALADRQRIVQGTVEEIGASQYLALEVAGLLGISAHAAASKVIDAVRLKYRHPSVLAAVEADEIEVHRAVAAAHRCAALDATVAEQVTERWLPRQLRLSYSGAMKLLDRLIIEADPVAAYERERERRTTRGVYVWGFFEGAVNLSAVMGVLDAKYLMATVNRLAEILLPTNPELTSRNSARRRSASWLIRPWRWRCCSAPAVRHRWWR</sequence>
<evidence type="ECO:0000313" key="1">
    <source>
        <dbReference type="EMBL" id="QXT63934.1"/>
    </source>
</evidence>
<name>A0ABX8SM11_9ACTN</name>
<evidence type="ECO:0000313" key="2">
    <source>
        <dbReference type="Proteomes" id="UP000824504"/>
    </source>
</evidence>
<gene>
    <name evidence="1" type="ORF">KDB89_05625</name>
</gene>
<dbReference type="EMBL" id="CP079216">
    <property type="protein sequence ID" value="QXT63934.1"/>
    <property type="molecule type" value="Genomic_DNA"/>
</dbReference>
<proteinExistence type="predicted"/>
<protein>
    <submittedName>
        <fullName evidence="1">DUF222 domain-containing protein</fullName>
    </submittedName>
</protein>
<accession>A0ABX8SM11</accession>
<keyword evidence="2" id="KW-1185">Reference proteome</keyword>
<reference evidence="1 2" key="1">
    <citation type="submission" date="2021-07" db="EMBL/GenBank/DDBJ databases">
        <title>complete genome sequencing of Tessaracoccus sp.J1M15.</title>
        <authorList>
            <person name="Bae J.-W."/>
            <person name="Kim D.-y."/>
        </authorList>
    </citation>
    <scope>NUCLEOTIDE SEQUENCE [LARGE SCALE GENOMIC DNA]</scope>
    <source>
        <strain evidence="1 2">J1M15</strain>
    </source>
</reference>
<dbReference type="RefSeq" id="WP_219083860.1">
    <property type="nucleotide sequence ID" value="NZ_CP079216.1"/>
</dbReference>
<organism evidence="1 2">
    <name type="scientific">Tessaracoccus palaemonis</name>
    <dbReference type="NCBI Taxonomy" id="2829499"/>
    <lineage>
        <taxon>Bacteria</taxon>
        <taxon>Bacillati</taxon>
        <taxon>Actinomycetota</taxon>
        <taxon>Actinomycetes</taxon>
        <taxon>Propionibacteriales</taxon>
        <taxon>Propionibacteriaceae</taxon>
        <taxon>Tessaracoccus</taxon>
    </lineage>
</organism>